<gene>
    <name evidence="1" type="ORF">MGYG_02899</name>
</gene>
<dbReference type="VEuPathDB" id="FungiDB:MGYG_02899"/>
<sequence>MPDSLPSCEKDNPTVVFCIKLATLAHFMHIPRTSLYHTVTSKSENNQLCKSLCQSLKSEYMRTLEDIGCKQCARLRLDYVYSVPLPLGRPRGNKRGSSSSDTVLLEVFSSSIASSEASLGLVRSLSQVYRIYGMITGCYVPSSQYYAGQGNSSLNMGILANDRPSGMESAQKTVTDGLR</sequence>
<evidence type="ECO:0000313" key="2">
    <source>
        <dbReference type="Proteomes" id="UP000002669"/>
    </source>
</evidence>
<reference evidence="2" key="1">
    <citation type="journal article" date="2012" name="MBio">
        <title>Comparative genome analysis of Trichophyton rubrum and related dermatophytes reveals candidate genes involved in infection.</title>
        <authorList>
            <person name="Martinez D.A."/>
            <person name="Oliver B.G."/>
            <person name="Graeser Y."/>
            <person name="Goldberg J.M."/>
            <person name="Li W."/>
            <person name="Martinez-Rossi N.M."/>
            <person name="Monod M."/>
            <person name="Shelest E."/>
            <person name="Barton R.C."/>
            <person name="Birch E."/>
            <person name="Brakhage A.A."/>
            <person name="Chen Z."/>
            <person name="Gurr S.J."/>
            <person name="Heiman D."/>
            <person name="Heitman J."/>
            <person name="Kosti I."/>
            <person name="Rossi A."/>
            <person name="Saif S."/>
            <person name="Samalova M."/>
            <person name="Saunders C.W."/>
            <person name="Shea T."/>
            <person name="Summerbell R.C."/>
            <person name="Xu J."/>
            <person name="Young S."/>
            <person name="Zeng Q."/>
            <person name="Birren B.W."/>
            <person name="Cuomo C.A."/>
            <person name="White T.C."/>
        </authorList>
    </citation>
    <scope>NUCLEOTIDE SEQUENCE [LARGE SCALE GENOMIC DNA]</scope>
    <source>
        <strain evidence="2">ATCC MYA-4604 / CBS 118893</strain>
    </source>
</reference>
<dbReference type="eggNOG" id="ENOG502T0JR">
    <property type="taxonomic scope" value="Eukaryota"/>
</dbReference>
<dbReference type="HOGENOM" id="CLU_1503105_0_0_1"/>
<name>E4UPL2_ARTGP</name>
<evidence type="ECO:0000313" key="1">
    <source>
        <dbReference type="EMBL" id="EFQ99887.1"/>
    </source>
</evidence>
<keyword evidence="2" id="KW-1185">Reference proteome</keyword>
<dbReference type="STRING" id="535722.E4UPL2"/>
<proteinExistence type="predicted"/>
<dbReference type="Proteomes" id="UP000002669">
    <property type="component" value="Unassembled WGS sequence"/>
</dbReference>
<protein>
    <submittedName>
        <fullName evidence="1">Uncharacterized protein</fullName>
    </submittedName>
</protein>
<dbReference type="InParanoid" id="E4UPL2"/>
<dbReference type="EMBL" id="DS989823">
    <property type="protein sequence ID" value="EFQ99887.1"/>
    <property type="molecule type" value="Genomic_DNA"/>
</dbReference>
<accession>E4UPL2</accession>
<dbReference type="GeneID" id="10030678"/>
<organism evidence="2">
    <name type="scientific">Arthroderma gypseum (strain ATCC MYA-4604 / CBS 118893)</name>
    <name type="common">Microsporum gypseum</name>
    <dbReference type="NCBI Taxonomy" id="535722"/>
    <lineage>
        <taxon>Eukaryota</taxon>
        <taxon>Fungi</taxon>
        <taxon>Dikarya</taxon>
        <taxon>Ascomycota</taxon>
        <taxon>Pezizomycotina</taxon>
        <taxon>Eurotiomycetes</taxon>
        <taxon>Eurotiomycetidae</taxon>
        <taxon>Onygenales</taxon>
        <taxon>Arthrodermataceae</taxon>
        <taxon>Nannizzia</taxon>
    </lineage>
</organism>
<dbReference type="AlphaFoldDB" id="E4UPL2"/>
<dbReference type="RefSeq" id="XP_003175370.1">
    <property type="nucleotide sequence ID" value="XM_003175322.1"/>
</dbReference>